<evidence type="ECO:0000313" key="2">
    <source>
        <dbReference type="EMBL" id="THF95993.1"/>
    </source>
</evidence>
<dbReference type="InterPro" id="IPR055290">
    <property type="entry name" value="At3g26010-like"/>
</dbReference>
<dbReference type="NCBIfam" id="TIGR01640">
    <property type="entry name" value="F_box_assoc_1"/>
    <property type="match status" value="1"/>
</dbReference>
<dbReference type="Pfam" id="PF24750">
    <property type="entry name" value="b-prop_At3g26010-like"/>
    <property type="match status" value="1"/>
</dbReference>
<feature type="domain" description="F-box protein At3g26010-like beta-propeller" evidence="1">
    <location>
        <begin position="110"/>
        <end position="259"/>
    </location>
</feature>
<protein>
    <recommendedName>
        <fullName evidence="1">F-box protein At3g26010-like beta-propeller domain-containing protein</fullName>
    </recommendedName>
</protein>
<comment type="caution">
    <text evidence="2">The sequence shown here is derived from an EMBL/GenBank/DDBJ whole genome shotgun (WGS) entry which is preliminary data.</text>
</comment>
<reference evidence="2 3" key="1">
    <citation type="journal article" date="2018" name="Proc. Natl. Acad. Sci. U.S.A.">
        <title>Draft genome sequence of Camellia sinensis var. sinensis provides insights into the evolution of the tea genome and tea quality.</title>
        <authorList>
            <person name="Wei C."/>
            <person name="Yang H."/>
            <person name="Wang S."/>
            <person name="Zhao J."/>
            <person name="Liu C."/>
            <person name="Gao L."/>
            <person name="Xia E."/>
            <person name="Lu Y."/>
            <person name="Tai Y."/>
            <person name="She G."/>
            <person name="Sun J."/>
            <person name="Cao H."/>
            <person name="Tong W."/>
            <person name="Gao Q."/>
            <person name="Li Y."/>
            <person name="Deng W."/>
            <person name="Jiang X."/>
            <person name="Wang W."/>
            <person name="Chen Q."/>
            <person name="Zhang S."/>
            <person name="Li H."/>
            <person name="Wu J."/>
            <person name="Wang P."/>
            <person name="Li P."/>
            <person name="Shi C."/>
            <person name="Zheng F."/>
            <person name="Jian J."/>
            <person name="Huang B."/>
            <person name="Shan D."/>
            <person name="Shi M."/>
            <person name="Fang C."/>
            <person name="Yue Y."/>
            <person name="Li F."/>
            <person name="Li D."/>
            <person name="Wei S."/>
            <person name="Han B."/>
            <person name="Jiang C."/>
            <person name="Yin Y."/>
            <person name="Xia T."/>
            <person name="Zhang Z."/>
            <person name="Bennetzen J.L."/>
            <person name="Zhao S."/>
            <person name="Wan X."/>
        </authorList>
    </citation>
    <scope>NUCLEOTIDE SEQUENCE [LARGE SCALE GENOMIC DNA]</scope>
    <source>
        <strain evidence="3">cv. Shuchazao</strain>
        <tissue evidence="2">Leaf</tissue>
    </source>
</reference>
<keyword evidence="3" id="KW-1185">Reference proteome</keyword>
<dbReference type="Proteomes" id="UP000306102">
    <property type="component" value="Unassembled WGS sequence"/>
</dbReference>
<organism evidence="2 3">
    <name type="scientific">Camellia sinensis var. sinensis</name>
    <name type="common">China tea</name>
    <dbReference type="NCBI Taxonomy" id="542762"/>
    <lineage>
        <taxon>Eukaryota</taxon>
        <taxon>Viridiplantae</taxon>
        <taxon>Streptophyta</taxon>
        <taxon>Embryophyta</taxon>
        <taxon>Tracheophyta</taxon>
        <taxon>Spermatophyta</taxon>
        <taxon>Magnoliopsida</taxon>
        <taxon>eudicotyledons</taxon>
        <taxon>Gunneridae</taxon>
        <taxon>Pentapetalae</taxon>
        <taxon>asterids</taxon>
        <taxon>Ericales</taxon>
        <taxon>Theaceae</taxon>
        <taxon>Camellia</taxon>
    </lineage>
</organism>
<sequence length="260" mass="29709">MAFNCYWDWSSKLPDELTVEILCRLPEKPLIQFESVWKAWYLLISNVCVPRISSSAPLSGFLFRLIPLPPFSDYRMEYAPSDCRRTPRDRGRFVESYSKLLPFQPIGRDVLDCCNGLLLILHRSSVPSQYYVCNPATKQCVAIPVNPNHLDPIYAVLVFNPVEYPPNNSNNNYKIVRFASSASTATVTHPPELNVFSSVTGKWVNQPVPLQPEPELYGFKWLCKSVYLDGLLYMLSYTKYLLCFDLSADNLNPRAVKLPN</sequence>
<dbReference type="InterPro" id="IPR017451">
    <property type="entry name" value="F-box-assoc_interact_dom"/>
</dbReference>
<dbReference type="AlphaFoldDB" id="A0A4S4D2K5"/>
<dbReference type="EMBL" id="SDRB02013090">
    <property type="protein sequence ID" value="THF95993.1"/>
    <property type="molecule type" value="Genomic_DNA"/>
</dbReference>
<proteinExistence type="predicted"/>
<evidence type="ECO:0000259" key="1">
    <source>
        <dbReference type="Pfam" id="PF24750"/>
    </source>
</evidence>
<name>A0A4S4D2K5_CAMSN</name>
<dbReference type="InterPro" id="IPR056592">
    <property type="entry name" value="Beta-prop_At3g26010-like"/>
</dbReference>
<dbReference type="InterPro" id="IPR036047">
    <property type="entry name" value="F-box-like_dom_sf"/>
</dbReference>
<dbReference type="PANTHER" id="PTHR35546:SF121">
    <property type="entry name" value="F-BOX PROTEIN"/>
    <property type="match status" value="1"/>
</dbReference>
<accession>A0A4S4D2K5</accession>
<evidence type="ECO:0000313" key="3">
    <source>
        <dbReference type="Proteomes" id="UP000306102"/>
    </source>
</evidence>
<dbReference type="STRING" id="542762.A0A4S4D2K5"/>
<dbReference type="PANTHER" id="PTHR35546">
    <property type="entry name" value="F-BOX PROTEIN INTERACTION DOMAIN PROTEIN-RELATED"/>
    <property type="match status" value="1"/>
</dbReference>
<dbReference type="SUPFAM" id="SSF81383">
    <property type="entry name" value="F-box domain"/>
    <property type="match status" value="1"/>
</dbReference>
<gene>
    <name evidence="2" type="ORF">TEA_009396</name>
</gene>